<evidence type="ECO:0000256" key="9">
    <source>
        <dbReference type="ARBA" id="ARBA00049359"/>
    </source>
</evidence>
<dbReference type="InterPro" id="IPR026992">
    <property type="entry name" value="DIOX_N"/>
</dbReference>
<dbReference type="Pfam" id="PF03171">
    <property type="entry name" value="2OG-FeII_Oxy"/>
    <property type="match status" value="1"/>
</dbReference>
<evidence type="ECO:0000256" key="4">
    <source>
        <dbReference type="ARBA" id="ARBA00019045"/>
    </source>
</evidence>
<evidence type="ECO:0000256" key="6">
    <source>
        <dbReference type="ARBA" id="ARBA00031011"/>
    </source>
</evidence>
<accession>A0A2D0MYX5</accession>
<evidence type="ECO:0000256" key="7">
    <source>
        <dbReference type="ARBA" id="ARBA00031282"/>
    </source>
</evidence>
<dbReference type="PROSITE" id="PS51471">
    <property type="entry name" value="FE2OG_OXY"/>
    <property type="match status" value="1"/>
</dbReference>
<feature type="domain" description="Fe2OG dioxygenase" evidence="11">
    <location>
        <begin position="176"/>
        <end position="279"/>
    </location>
</feature>
<gene>
    <name evidence="12" type="ORF">CRP01_37365</name>
</gene>
<dbReference type="EC" id="1.14.20.7" evidence="2"/>
<evidence type="ECO:0000256" key="1">
    <source>
        <dbReference type="ARBA" id="ARBA00004767"/>
    </source>
</evidence>
<dbReference type="RefSeq" id="WP_099155207.1">
    <property type="nucleotide sequence ID" value="NZ_PDUD01000056.1"/>
</dbReference>
<organism evidence="12 13">
    <name type="scientific">Flavilitoribacter nigricans (strain ATCC 23147 / DSM 23189 / NBRC 102662 / NCIMB 1420 / SS-2)</name>
    <name type="common">Lewinella nigricans</name>
    <dbReference type="NCBI Taxonomy" id="1122177"/>
    <lineage>
        <taxon>Bacteria</taxon>
        <taxon>Pseudomonadati</taxon>
        <taxon>Bacteroidota</taxon>
        <taxon>Saprospiria</taxon>
        <taxon>Saprospirales</taxon>
        <taxon>Lewinellaceae</taxon>
        <taxon>Flavilitoribacter</taxon>
    </lineage>
</organism>
<evidence type="ECO:0000256" key="10">
    <source>
        <dbReference type="RuleBase" id="RU003682"/>
    </source>
</evidence>
<dbReference type="Gene3D" id="2.60.120.330">
    <property type="entry name" value="B-lactam Antibiotic, Isopenicillin N Synthase, Chain"/>
    <property type="match status" value="1"/>
</dbReference>
<comment type="caution">
    <text evidence="12">The sequence shown here is derived from an EMBL/GenBank/DDBJ whole genome shotgun (WGS) entry which is preliminary data.</text>
</comment>
<dbReference type="EMBL" id="PDUD01000056">
    <property type="protein sequence ID" value="PHN01338.1"/>
    <property type="molecule type" value="Genomic_DNA"/>
</dbReference>
<comment type="catalytic activity">
    <reaction evidence="8">
        <text>2-oxoglutarate + O2 + 2 H(+) = ethene + 3 CO2 + H2O</text>
        <dbReference type="Rhea" id="RHEA:31523"/>
        <dbReference type="ChEBI" id="CHEBI:15377"/>
        <dbReference type="ChEBI" id="CHEBI:15378"/>
        <dbReference type="ChEBI" id="CHEBI:15379"/>
        <dbReference type="ChEBI" id="CHEBI:16526"/>
        <dbReference type="ChEBI" id="CHEBI:16810"/>
        <dbReference type="ChEBI" id="CHEBI:18153"/>
        <dbReference type="EC" id="1.13.12.19"/>
    </reaction>
</comment>
<dbReference type="InterPro" id="IPR044861">
    <property type="entry name" value="IPNS-like_FE2OG_OXY"/>
</dbReference>
<reference evidence="12 13" key="1">
    <citation type="submission" date="2017-10" db="EMBL/GenBank/DDBJ databases">
        <title>The draft genome sequence of Lewinella nigricans NBRC 102662.</title>
        <authorList>
            <person name="Wang K."/>
        </authorList>
    </citation>
    <scope>NUCLEOTIDE SEQUENCE [LARGE SCALE GENOMIC DNA]</scope>
    <source>
        <strain evidence="12 13">NBRC 102662</strain>
    </source>
</reference>
<keyword evidence="10" id="KW-0479">Metal-binding</keyword>
<keyword evidence="10" id="KW-0408">Iron</keyword>
<keyword evidence="5" id="KW-0266">Ethylene biosynthesis</keyword>
<sequence length="336" mass="38317">MKNETTPSVPLIDISELIRKGSGQSEVARQIGSACREYGFFYIAGHGISTALQEQLEALSHDFFNRPESEKMRIRMELGGRAWRGYFPLGDELTSGKPDLKEGIYFGEELPEEDERVQAKIPLHGANLFPEAPDSMRQVVLEYIRRLTELGHHLMRGIALSLDLDEHYFSDRYTADPLVLFRIFHYPSREAHAGLDAPWGVGEHTDYGVLTILKQDHIGGLQVKTQDQWIEAPYIPNTFVCNIGDMLDRMTGGRYRSTPHRVLNRTSSGRFSFPFFFDPNFSVRVEPIDLEHLGPLPEKHQDRWDGADVHAFEGSYGDYILHKVSKVFPQLKRAVD</sequence>
<evidence type="ECO:0000256" key="8">
    <source>
        <dbReference type="ARBA" id="ARBA00047725"/>
    </source>
</evidence>
<dbReference type="Proteomes" id="UP000223913">
    <property type="component" value="Unassembled WGS sequence"/>
</dbReference>
<comment type="similarity">
    <text evidence="10">Belongs to the iron/ascorbate-dependent oxidoreductase family.</text>
</comment>
<dbReference type="PRINTS" id="PR00682">
    <property type="entry name" value="IPNSYNTHASE"/>
</dbReference>
<evidence type="ECO:0000259" key="11">
    <source>
        <dbReference type="PROSITE" id="PS51471"/>
    </source>
</evidence>
<dbReference type="PANTHER" id="PTHR47990">
    <property type="entry name" value="2-OXOGLUTARATE (2OG) AND FE(II)-DEPENDENT OXYGENASE SUPERFAMILY PROTEIN-RELATED"/>
    <property type="match status" value="1"/>
</dbReference>
<comment type="catalytic activity">
    <reaction evidence="9">
        <text>L-arginine + 2-oxoglutarate + O2 = guanidine + L-glutamate 5-semialdehyde + succinate + CO2</text>
        <dbReference type="Rhea" id="RHEA:31535"/>
        <dbReference type="ChEBI" id="CHEBI:15379"/>
        <dbReference type="ChEBI" id="CHEBI:16526"/>
        <dbReference type="ChEBI" id="CHEBI:16810"/>
        <dbReference type="ChEBI" id="CHEBI:30031"/>
        <dbReference type="ChEBI" id="CHEBI:30087"/>
        <dbReference type="ChEBI" id="CHEBI:32682"/>
        <dbReference type="ChEBI" id="CHEBI:58066"/>
        <dbReference type="EC" id="1.14.20.7"/>
    </reaction>
</comment>
<protein>
    <recommendedName>
        <fullName evidence="4">2-oxoglutarate-dependent ethylene/succinate-forming enzyme</fullName>
        <ecNumber evidence="3">1.13.12.19</ecNumber>
        <ecNumber evidence="2">1.14.20.7</ecNumber>
    </recommendedName>
    <alternativeName>
        <fullName evidence="6">2-oxoglutarate dioxygenase (ethylene-forming)</fullName>
    </alternativeName>
    <alternativeName>
        <fullName evidence="7">2-oxoglutarate/L-arginine monooxygenase/decarboxylase (succinate-forming)</fullName>
    </alternativeName>
</protein>
<evidence type="ECO:0000313" key="13">
    <source>
        <dbReference type="Proteomes" id="UP000223913"/>
    </source>
</evidence>
<dbReference type="GO" id="GO:0102276">
    <property type="term" value="F:2-oxoglutarate oxygenase/decarboxylase (ethylene-forming) activity"/>
    <property type="evidence" value="ECO:0007669"/>
    <property type="project" value="UniProtKB-EC"/>
</dbReference>
<name>A0A2D0MYX5_FLAN2</name>
<keyword evidence="10" id="KW-0560">Oxidoreductase</keyword>
<comment type="pathway">
    <text evidence="1">Alkene biosynthesis; ethylene biosynthesis via 2-oxoglutarate.</text>
</comment>
<evidence type="ECO:0000256" key="2">
    <source>
        <dbReference type="ARBA" id="ARBA00012293"/>
    </source>
</evidence>
<dbReference type="Pfam" id="PF14226">
    <property type="entry name" value="DIOX_N"/>
    <property type="match status" value="1"/>
</dbReference>
<dbReference type="InterPro" id="IPR027443">
    <property type="entry name" value="IPNS-like_sf"/>
</dbReference>
<evidence type="ECO:0000313" key="12">
    <source>
        <dbReference type="EMBL" id="PHN01338.1"/>
    </source>
</evidence>
<dbReference type="InterPro" id="IPR050231">
    <property type="entry name" value="Iron_ascorbate_oxido_reductase"/>
</dbReference>
<dbReference type="AlphaFoldDB" id="A0A2D0MYX5"/>
<keyword evidence="13" id="KW-1185">Reference proteome</keyword>
<dbReference type="GO" id="GO:0009693">
    <property type="term" value="P:ethylene biosynthetic process"/>
    <property type="evidence" value="ECO:0007669"/>
    <property type="project" value="UniProtKB-KW"/>
</dbReference>
<dbReference type="SUPFAM" id="SSF51197">
    <property type="entry name" value="Clavaminate synthase-like"/>
    <property type="match status" value="1"/>
</dbReference>
<dbReference type="EC" id="1.13.12.19" evidence="3"/>
<dbReference type="GO" id="GO:0046872">
    <property type="term" value="F:metal ion binding"/>
    <property type="evidence" value="ECO:0007669"/>
    <property type="project" value="UniProtKB-KW"/>
</dbReference>
<dbReference type="InterPro" id="IPR005123">
    <property type="entry name" value="Oxoglu/Fe-dep_dioxygenase_dom"/>
</dbReference>
<proteinExistence type="inferred from homology"/>
<evidence type="ECO:0000256" key="5">
    <source>
        <dbReference type="ARBA" id="ARBA00022666"/>
    </source>
</evidence>
<evidence type="ECO:0000256" key="3">
    <source>
        <dbReference type="ARBA" id="ARBA00012531"/>
    </source>
</evidence>
<dbReference type="OrthoDB" id="21825at2"/>